<evidence type="ECO:0000313" key="4">
    <source>
        <dbReference type="Proteomes" id="UP000030106"/>
    </source>
</evidence>
<feature type="coiled-coil region" evidence="1">
    <location>
        <begin position="205"/>
        <end position="232"/>
    </location>
</feature>
<comment type="caution">
    <text evidence="3">The sequence shown here is derived from an EMBL/GenBank/DDBJ whole genome shotgun (WGS) entry which is preliminary data.</text>
</comment>
<keyword evidence="1" id="KW-0175">Coiled coil</keyword>
<feature type="compositionally biased region" description="Low complexity" evidence="2">
    <location>
        <begin position="1"/>
        <end position="12"/>
    </location>
</feature>
<dbReference type="EMBL" id="ANFO01000999">
    <property type="protein sequence ID" value="KGQ04886.1"/>
    <property type="molecule type" value="Genomic_DNA"/>
</dbReference>
<organism evidence="3 4">
    <name type="scientific">Beauveria bassiana D1-5</name>
    <dbReference type="NCBI Taxonomy" id="1245745"/>
    <lineage>
        <taxon>Eukaryota</taxon>
        <taxon>Fungi</taxon>
        <taxon>Dikarya</taxon>
        <taxon>Ascomycota</taxon>
        <taxon>Pezizomycotina</taxon>
        <taxon>Sordariomycetes</taxon>
        <taxon>Hypocreomycetidae</taxon>
        <taxon>Hypocreales</taxon>
        <taxon>Cordycipitaceae</taxon>
        <taxon>Beauveria</taxon>
    </lineage>
</organism>
<dbReference type="HOGENOM" id="CLU_844630_0_0_1"/>
<name>A0A0A2VAG9_BEABA</name>
<evidence type="ECO:0000256" key="2">
    <source>
        <dbReference type="SAM" id="MobiDB-lite"/>
    </source>
</evidence>
<protein>
    <submittedName>
        <fullName evidence="3">Uncharacterized protein</fullName>
    </submittedName>
</protein>
<dbReference type="OrthoDB" id="10348434at2759"/>
<evidence type="ECO:0000256" key="1">
    <source>
        <dbReference type="SAM" id="Coils"/>
    </source>
</evidence>
<dbReference type="Proteomes" id="UP000030106">
    <property type="component" value="Unassembled WGS sequence"/>
</dbReference>
<dbReference type="AlphaFoldDB" id="A0A0A2VAG9"/>
<reference evidence="3 4" key="1">
    <citation type="submission" date="2012-10" db="EMBL/GenBank/DDBJ databases">
        <title>Genome sequencing and analysis of entomopathogenic fungi Beauveria bassiana D1-5.</title>
        <authorList>
            <person name="Li Q."/>
            <person name="Wang L."/>
            <person name="Zhang Z."/>
            <person name="Wang Q."/>
            <person name="Ren J."/>
            <person name="Wang M."/>
            <person name="Xu W."/>
            <person name="Wang J."/>
            <person name="Lu Y."/>
            <person name="Du Q."/>
            <person name="Sun Z."/>
        </authorList>
    </citation>
    <scope>NUCLEOTIDE SEQUENCE [LARGE SCALE GENOMIC DNA]</scope>
    <source>
        <strain evidence="3 4">D1-5</strain>
    </source>
</reference>
<sequence length="329" mass="37368">MPSSNSSPFSSFWPRDSSPRQSPRAYNRPYPEPPGGVIPSPSFLPEVPRPVAAPSPGIRDPLVFNNCNNCADEHKKLEDGHKKVRDLQCRNVRLFWEKQILKDQCSKQEQELEELNGYFIALSEGEREFMQHARSVTEQACRRANIDRKKVVRLREYVDYQIGYYSKAFTVISMQQEQLKAWSAAKIEEQREVNWADALRFRAVEASKNEQIRSLEAELAKAKQDCAFVTARHNYHHQCVMTLMVRLRELQPLTTNGPAHTTNSSKHDDVAEAEAKVRHLVGEHDGDAQQRAAAVTTLKHRITGLDAELQAAFAKLDELNKFESGPSSA</sequence>
<gene>
    <name evidence="3" type="ORF">BBAD15_g9865</name>
</gene>
<accession>A0A0A2VAG9</accession>
<proteinExistence type="predicted"/>
<evidence type="ECO:0000313" key="3">
    <source>
        <dbReference type="EMBL" id="KGQ04886.1"/>
    </source>
</evidence>
<feature type="region of interest" description="Disordered" evidence="2">
    <location>
        <begin position="1"/>
        <end position="43"/>
    </location>
</feature>